<dbReference type="EMBL" id="JAADJZ010000015">
    <property type="protein sequence ID" value="KAF2869866.1"/>
    <property type="molecule type" value="Genomic_DNA"/>
</dbReference>
<comment type="caution">
    <text evidence="1">The sequence shown here is derived from an EMBL/GenBank/DDBJ whole genome shotgun (WGS) entry which is preliminary data.</text>
</comment>
<protein>
    <submittedName>
        <fullName evidence="1">Uncharacterized protein</fullName>
    </submittedName>
</protein>
<gene>
    <name evidence="1" type="ORF">BDV95DRAFT_89592</name>
</gene>
<keyword evidence="2" id="KW-1185">Reference proteome</keyword>
<name>A0A7C8I5L4_9PLEO</name>
<evidence type="ECO:0000313" key="2">
    <source>
        <dbReference type="Proteomes" id="UP000481861"/>
    </source>
</evidence>
<evidence type="ECO:0000313" key="1">
    <source>
        <dbReference type="EMBL" id="KAF2869866.1"/>
    </source>
</evidence>
<proteinExistence type="predicted"/>
<dbReference type="Proteomes" id="UP000481861">
    <property type="component" value="Unassembled WGS sequence"/>
</dbReference>
<reference evidence="1 2" key="1">
    <citation type="submission" date="2020-01" db="EMBL/GenBank/DDBJ databases">
        <authorList>
            <consortium name="DOE Joint Genome Institute"/>
            <person name="Haridas S."/>
            <person name="Albert R."/>
            <person name="Binder M."/>
            <person name="Bloem J."/>
            <person name="Labutti K."/>
            <person name="Salamov A."/>
            <person name="Andreopoulos B."/>
            <person name="Baker S.E."/>
            <person name="Barry K."/>
            <person name="Bills G."/>
            <person name="Bluhm B.H."/>
            <person name="Cannon C."/>
            <person name="Castanera R."/>
            <person name="Culley D.E."/>
            <person name="Daum C."/>
            <person name="Ezra D."/>
            <person name="Gonzalez J.B."/>
            <person name="Henrissat B."/>
            <person name="Kuo A."/>
            <person name="Liang C."/>
            <person name="Lipzen A."/>
            <person name="Lutzoni F."/>
            <person name="Magnuson J."/>
            <person name="Mondo S."/>
            <person name="Nolan M."/>
            <person name="Ohm R."/>
            <person name="Pangilinan J."/>
            <person name="Park H.-J.H."/>
            <person name="Ramirez L."/>
            <person name="Alfaro M."/>
            <person name="Sun H."/>
            <person name="Tritt A."/>
            <person name="Yoshinaga Y."/>
            <person name="Zwiers L.-H.L."/>
            <person name="Turgeon B.G."/>
            <person name="Goodwin S.B."/>
            <person name="Spatafora J.W."/>
            <person name="Crous P.W."/>
            <person name="Grigoriev I.V."/>
        </authorList>
    </citation>
    <scope>NUCLEOTIDE SEQUENCE [LARGE SCALE GENOMIC DNA]</scope>
    <source>
        <strain evidence="1 2">CBS 611.86</strain>
    </source>
</reference>
<accession>A0A7C8I5L4</accession>
<organism evidence="1 2">
    <name type="scientific">Massariosphaeria phaeospora</name>
    <dbReference type="NCBI Taxonomy" id="100035"/>
    <lineage>
        <taxon>Eukaryota</taxon>
        <taxon>Fungi</taxon>
        <taxon>Dikarya</taxon>
        <taxon>Ascomycota</taxon>
        <taxon>Pezizomycotina</taxon>
        <taxon>Dothideomycetes</taxon>
        <taxon>Pleosporomycetidae</taxon>
        <taxon>Pleosporales</taxon>
        <taxon>Pleosporales incertae sedis</taxon>
        <taxon>Massariosphaeria</taxon>
    </lineage>
</organism>
<dbReference type="AlphaFoldDB" id="A0A7C8I5L4"/>
<sequence length="73" mass="8107">MIENVFFYMNILGGDDVTTCQHLTLRTPGTRSLAAERYDGLVVDSARMLDSQDRPLTFAKVSACIPNMDPTLL</sequence>